<dbReference type="Gene3D" id="3.90.1150.200">
    <property type="match status" value="1"/>
</dbReference>
<proteinExistence type="predicted"/>
<comment type="caution">
    <text evidence="2">The sequence shown here is derived from an EMBL/GenBank/DDBJ whole genome shotgun (WGS) entry which is preliminary data.</text>
</comment>
<dbReference type="EMBL" id="QBKQ01000003">
    <property type="protein sequence ID" value="PTX42436.1"/>
    <property type="molecule type" value="Genomic_DNA"/>
</dbReference>
<dbReference type="RefSeq" id="WP_108172724.1">
    <property type="nucleotide sequence ID" value="NZ_QBKQ01000003.1"/>
</dbReference>
<feature type="domain" description="YdhG-like" evidence="1">
    <location>
        <begin position="19"/>
        <end position="132"/>
    </location>
</feature>
<evidence type="ECO:0000259" key="1">
    <source>
        <dbReference type="Pfam" id="PF08818"/>
    </source>
</evidence>
<name>A0A2T6AF81_9FLAO</name>
<evidence type="ECO:0000313" key="2">
    <source>
        <dbReference type="EMBL" id="PTX42436.1"/>
    </source>
</evidence>
<gene>
    <name evidence="2" type="ORF">C8P64_2865</name>
</gene>
<organism evidence="2 3">
    <name type="scientific">Christiangramia gaetbulicola</name>
    <dbReference type="NCBI Taxonomy" id="703340"/>
    <lineage>
        <taxon>Bacteria</taxon>
        <taxon>Pseudomonadati</taxon>
        <taxon>Bacteroidota</taxon>
        <taxon>Flavobacteriia</taxon>
        <taxon>Flavobacteriales</taxon>
        <taxon>Flavobacteriaceae</taxon>
        <taxon>Christiangramia</taxon>
    </lineage>
</organism>
<protein>
    <submittedName>
        <fullName evidence="2">Uncharacterized protein DUF1801</fullName>
    </submittedName>
</protein>
<dbReference type="Pfam" id="PF08818">
    <property type="entry name" value="DUF1801"/>
    <property type="match status" value="1"/>
</dbReference>
<accession>A0A2T6AF81</accession>
<dbReference type="SUPFAM" id="SSF159888">
    <property type="entry name" value="YdhG-like"/>
    <property type="match status" value="1"/>
</dbReference>
<evidence type="ECO:0000313" key="3">
    <source>
        <dbReference type="Proteomes" id="UP000244174"/>
    </source>
</evidence>
<dbReference type="Proteomes" id="UP000244174">
    <property type="component" value="Unassembled WGS sequence"/>
</dbReference>
<keyword evidence="3" id="KW-1185">Reference proteome</keyword>
<reference evidence="2 3" key="1">
    <citation type="submission" date="2018-04" db="EMBL/GenBank/DDBJ databases">
        <title>Genomic Encyclopedia of Archaeal and Bacterial Type Strains, Phase II (KMG-II): from individual species to whole genera.</title>
        <authorList>
            <person name="Goeker M."/>
        </authorList>
    </citation>
    <scope>NUCLEOTIDE SEQUENCE [LARGE SCALE GENOMIC DNA]</scope>
    <source>
        <strain evidence="2 3">DSM 23082</strain>
    </source>
</reference>
<sequence>MKIEADSPQEYIDNVPEERKDVMSRLRAVIKENLPDGFQETMSYGMIGYVVPQSIYPEGYHCDTSLPLPFMNLASQKNYIALYHSGIYADKDLSDWFTEEYKKRVGKKPDMGKSCIRFKKMDDIPYELIGELSGKITPKEWITIYEKNVKKK</sequence>
<dbReference type="AlphaFoldDB" id="A0A2T6AF81"/>
<dbReference type="InterPro" id="IPR014922">
    <property type="entry name" value="YdhG-like"/>
</dbReference>
<dbReference type="OrthoDB" id="9813231at2"/>